<gene>
    <name evidence="1" type="ORF">NQ314_019769</name>
</gene>
<dbReference type="Proteomes" id="UP001162156">
    <property type="component" value="Unassembled WGS sequence"/>
</dbReference>
<sequence length="98" mass="11801">MLVPYNFTMPQRGMDANLQKVWIAAVEKEDSLRLKWFRKNMQRLNDISNKEAHRTVPEEVKEKFKKDRIESFQNVIKYPRIKTEDAPPREFRSVQGMF</sequence>
<reference evidence="1" key="1">
    <citation type="journal article" date="2023" name="Insect Mol. Biol.">
        <title>Genome sequencing provides insights into the evolution of gene families encoding plant cell wall-degrading enzymes in longhorned beetles.</title>
        <authorList>
            <person name="Shin N.R."/>
            <person name="Okamura Y."/>
            <person name="Kirsch R."/>
            <person name="Pauchet Y."/>
        </authorList>
    </citation>
    <scope>NUCLEOTIDE SEQUENCE</scope>
    <source>
        <strain evidence="1">RBIC_L_NR</strain>
    </source>
</reference>
<keyword evidence="2" id="KW-1185">Reference proteome</keyword>
<dbReference type="EMBL" id="JANEYF010005532">
    <property type="protein sequence ID" value="KAJ8927765.1"/>
    <property type="molecule type" value="Genomic_DNA"/>
</dbReference>
<evidence type="ECO:0000313" key="1">
    <source>
        <dbReference type="EMBL" id="KAJ8927765.1"/>
    </source>
</evidence>
<protein>
    <submittedName>
        <fullName evidence="1">Uncharacterized protein</fullName>
    </submittedName>
</protein>
<organism evidence="1 2">
    <name type="scientific">Rhamnusium bicolor</name>
    <dbReference type="NCBI Taxonomy" id="1586634"/>
    <lineage>
        <taxon>Eukaryota</taxon>
        <taxon>Metazoa</taxon>
        <taxon>Ecdysozoa</taxon>
        <taxon>Arthropoda</taxon>
        <taxon>Hexapoda</taxon>
        <taxon>Insecta</taxon>
        <taxon>Pterygota</taxon>
        <taxon>Neoptera</taxon>
        <taxon>Endopterygota</taxon>
        <taxon>Coleoptera</taxon>
        <taxon>Polyphaga</taxon>
        <taxon>Cucujiformia</taxon>
        <taxon>Chrysomeloidea</taxon>
        <taxon>Cerambycidae</taxon>
        <taxon>Lepturinae</taxon>
        <taxon>Rhagiini</taxon>
        <taxon>Rhamnusium</taxon>
    </lineage>
</organism>
<name>A0AAV8WN85_9CUCU</name>
<proteinExistence type="predicted"/>
<evidence type="ECO:0000313" key="2">
    <source>
        <dbReference type="Proteomes" id="UP001162156"/>
    </source>
</evidence>
<accession>A0AAV8WN85</accession>
<comment type="caution">
    <text evidence="1">The sequence shown here is derived from an EMBL/GenBank/DDBJ whole genome shotgun (WGS) entry which is preliminary data.</text>
</comment>
<dbReference type="AlphaFoldDB" id="A0AAV8WN85"/>